<accession>A0A0D8XGV9</accession>
<evidence type="ECO:0000256" key="5">
    <source>
        <dbReference type="SAM" id="MobiDB-lite"/>
    </source>
</evidence>
<dbReference type="EMBL" id="KN716604">
    <property type="protein sequence ID" value="KJH42984.1"/>
    <property type="molecule type" value="Genomic_DNA"/>
</dbReference>
<dbReference type="OrthoDB" id="161814at2759"/>
<reference evidence="7" key="2">
    <citation type="journal article" date="2016" name="Sci. Rep.">
        <title>Dictyocaulus viviparus genome, variome and transcriptome elucidate lungworm biology and support future intervention.</title>
        <authorList>
            <person name="McNulty S.N."/>
            <person name="Strube C."/>
            <person name="Rosa B.A."/>
            <person name="Martin J.C."/>
            <person name="Tyagi R."/>
            <person name="Choi Y.J."/>
            <person name="Wang Q."/>
            <person name="Hallsworth Pepin K."/>
            <person name="Zhang X."/>
            <person name="Ozersky P."/>
            <person name="Wilson R.K."/>
            <person name="Sternberg P.W."/>
            <person name="Gasser R.B."/>
            <person name="Mitreva M."/>
        </authorList>
    </citation>
    <scope>NUCLEOTIDE SEQUENCE [LARGE SCALE GENOMIC DNA]</scope>
    <source>
        <strain evidence="7">HannoverDv2000</strain>
    </source>
</reference>
<reference evidence="6 7" key="1">
    <citation type="submission" date="2013-11" db="EMBL/GenBank/DDBJ databases">
        <title>Draft genome of the bovine lungworm Dictyocaulus viviparus.</title>
        <authorList>
            <person name="Mitreva M."/>
        </authorList>
    </citation>
    <scope>NUCLEOTIDE SEQUENCE [LARGE SCALE GENOMIC DNA]</scope>
    <source>
        <strain evidence="6 7">HannoverDv2000</strain>
    </source>
</reference>
<evidence type="ECO:0000313" key="7">
    <source>
        <dbReference type="Proteomes" id="UP000053766"/>
    </source>
</evidence>
<keyword evidence="4" id="KW-0187">Copper transport</keyword>
<organism evidence="6 7">
    <name type="scientific">Dictyocaulus viviparus</name>
    <name type="common">Bovine lungworm</name>
    <dbReference type="NCBI Taxonomy" id="29172"/>
    <lineage>
        <taxon>Eukaryota</taxon>
        <taxon>Metazoa</taxon>
        <taxon>Ecdysozoa</taxon>
        <taxon>Nematoda</taxon>
        <taxon>Chromadorea</taxon>
        <taxon>Rhabditida</taxon>
        <taxon>Rhabditina</taxon>
        <taxon>Rhabditomorpha</taxon>
        <taxon>Strongyloidea</taxon>
        <taxon>Metastrongylidae</taxon>
        <taxon>Dictyocaulus</taxon>
    </lineage>
</organism>
<feature type="region of interest" description="Disordered" evidence="5">
    <location>
        <begin position="19"/>
        <end position="45"/>
    </location>
</feature>
<evidence type="ECO:0000313" key="6">
    <source>
        <dbReference type="EMBL" id="KJH42984.1"/>
    </source>
</evidence>
<dbReference type="Proteomes" id="UP000053766">
    <property type="component" value="Unassembled WGS sequence"/>
</dbReference>
<gene>
    <name evidence="6" type="ORF">DICVIV_11018</name>
</gene>
<evidence type="ECO:0000256" key="4">
    <source>
        <dbReference type="RuleBase" id="RU367022"/>
    </source>
</evidence>
<dbReference type="Pfam" id="PF04145">
    <property type="entry name" value="Ctr"/>
    <property type="match status" value="1"/>
</dbReference>
<sequence length="133" mass="15318">MAGMTSSVLGDIDSFMQEMENESKAHPRSQHSAYDDHDHSLHNLATHNNHTNHQMKMWFHGGWNEVILFESWSIDSLSGLILSFIAIFAMGAIYEEKMESVFGRLQVIKLHCKTMLTETIRMTTFIIQQQPHL</sequence>
<proteinExistence type="inferred from homology"/>
<protein>
    <recommendedName>
        <fullName evidence="4">Copper transport protein</fullName>
    </recommendedName>
</protein>
<dbReference type="AlphaFoldDB" id="A0A0D8XGV9"/>
<evidence type="ECO:0000256" key="2">
    <source>
        <dbReference type="ARBA" id="ARBA00022989"/>
    </source>
</evidence>
<dbReference type="InterPro" id="IPR007274">
    <property type="entry name" value="Cop_transporter"/>
</dbReference>
<keyword evidence="2 4" id="KW-1133">Transmembrane helix</keyword>
<comment type="subcellular location">
    <subcellularLocation>
        <location evidence="4">Membrane</location>
        <topology evidence="4">Multi-pass membrane protein</topology>
    </subcellularLocation>
</comment>
<comment type="similarity">
    <text evidence="4">Belongs to the copper transporter (Ctr) (TC 1.A.56) family. SLC31A subfamily.</text>
</comment>
<name>A0A0D8XGV9_DICVI</name>
<feature type="transmembrane region" description="Helical" evidence="4">
    <location>
        <begin position="76"/>
        <end position="94"/>
    </location>
</feature>
<keyword evidence="4" id="KW-0186">Copper</keyword>
<dbReference type="GO" id="GO:0005375">
    <property type="term" value="F:copper ion transmembrane transporter activity"/>
    <property type="evidence" value="ECO:0007669"/>
    <property type="project" value="UniProtKB-UniRule"/>
</dbReference>
<keyword evidence="1 4" id="KW-0812">Transmembrane</keyword>
<keyword evidence="7" id="KW-1185">Reference proteome</keyword>
<dbReference type="GO" id="GO:0016020">
    <property type="term" value="C:membrane"/>
    <property type="evidence" value="ECO:0007669"/>
    <property type="project" value="UniProtKB-SubCell"/>
</dbReference>
<keyword evidence="3 4" id="KW-0472">Membrane</keyword>
<keyword evidence="4" id="KW-0406">Ion transport</keyword>
<evidence type="ECO:0000256" key="3">
    <source>
        <dbReference type="ARBA" id="ARBA00023136"/>
    </source>
</evidence>
<evidence type="ECO:0000256" key="1">
    <source>
        <dbReference type="ARBA" id="ARBA00022692"/>
    </source>
</evidence>
<keyword evidence="4" id="KW-0813">Transport</keyword>